<comment type="similarity">
    <text evidence="5">Belongs to the type-I 3-dehydroquinase family.</text>
</comment>
<dbReference type="AlphaFoldDB" id="A0A1G5WEA7"/>
<keyword evidence="4 5" id="KW-0704">Schiff base</keyword>
<evidence type="ECO:0000256" key="5">
    <source>
        <dbReference type="HAMAP-Rule" id="MF_00214"/>
    </source>
</evidence>
<dbReference type="SUPFAM" id="SSF51569">
    <property type="entry name" value="Aldolase"/>
    <property type="match status" value="1"/>
</dbReference>
<dbReference type="OrthoDB" id="9813659at2"/>
<feature type="binding site" evidence="5">
    <location>
        <position position="223"/>
    </location>
    <ligand>
        <name>3-dehydroquinate</name>
        <dbReference type="ChEBI" id="CHEBI:32364"/>
    </ligand>
</feature>
<feature type="binding site" evidence="5">
    <location>
        <position position="219"/>
    </location>
    <ligand>
        <name>3-dehydroquinate</name>
        <dbReference type="ChEBI" id="CHEBI:32364"/>
    </ligand>
</feature>
<dbReference type="GeneID" id="87756329"/>
<sequence>MPEKPLIAIPVAAHTLQELKEKAAAIRSLPFDVLEWRMDGLDALSPELATQGLSLVKSEISTPIIATVRTSKEGGSFPYEDALYESCVTAVMTGLRPGSDAVDVEMERTPAPRLIEKARALGLSVIVSFHDFSRTPKKEDIVSRFLTMKARHASIGKIAVMAHSRDDACTMMDAMAQVHKTAPDFPFIGISMGPFGQITRILGGKAGSILTFASAGEASAPGQISVSAMKQELDKAYR</sequence>
<evidence type="ECO:0000256" key="3">
    <source>
        <dbReference type="ARBA" id="ARBA00023239"/>
    </source>
</evidence>
<reference evidence="6 7" key="1">
    <citation type="submission" date="2016-10" db="EMBL/GenBank/DDBJ databases">
        <authorList>
            <person name="de Groot N.N."/>
        </authorList>
    </citation>
    <scope>NUCLEOTIDE SEQUENCE [LARGE SCALE GENOMIC DNA]</scope>
    <source>
        <strain evidence="6 7">DSM 15230</strain>
    </source>
</reference>
<dbReference type="Proteomes" id="UP000199689">
    <property type="component" value="Unassembled WGS sequence"/>
</dbReference>
<dbReference type="EC" id="4.2.1.10" evidence="5"/>
<comment type="caution">
    <text evidence="5">Lacks conserved residue(s) required for the propagation of feature annotation.</text>
</comment>
<dbReference type="CDD" id="cd00502">
    <property type="entry name" value="DHQase_I"/>
    <property type="match status" value="1"/>
</dbReference>
<evidence type="ECO:0000313" key="7">
    <source>
        <dbReference type="Proteomes" id="UP000199689"/>
    </source>
</evidence>
<accession>A0A1G5WEA7</accession>
<dbReference type="FunFam" id="3.20.20.70:FF:000047">
    <property type="entry name" value="3-dehydroquinate dehydratase"/>
    <property type="match status" value="1"/>
</dbReference>
<dbReference type="GO" id="GO:0003855">
    <property type="term" value="F:3-dehydroquinate dehydratase activity"/>
    <property type="evidence" value="ECO:0007669"/>
    <property type="project" value="UniProtKB-UniRule"/>
</dbReference>
<dbReference type="RefSeq" id="WP_091365087.1">
    <property type="nucleotide sequence ID" value="NZ_FMXA01000018.1"/>
</dbReference>
<evidence type="ECO:0000313" key="6">
    <source>
        <dbReference type="EMBL" id="SDA56312.1"/>
    </source>
</evidence>
<dbReference type="HAMAP" id="MF_00214">
    <property type="entry name" value="AroD"/>
    <property type="match status" value="1"/>
</dbReference>
<dbReference type="InterPro" id="IPR013785">
    <property type="entry name" value="Aldolase_TIM"/>
</dbReference>
<comment type="subunit">
    <text evidence="5">Homodimer.</text>
</comment>
<keyword evidence="2 5" id="KW-0057">Aromatic amino acid biosynthesis</keyword>
<evidence type="ECO:0000256" key="1">
    <source>
        <dbReference type="ARBA" id="ARBA00001864"/>
    </source>
</evidence>
<dbReference type="GO" id="GO:0009073">
    <property type="term" value="P:aromatic amino acid family biosynthetic process"/>
    <property type="evidence" value="ECO:0007669"/>
    <property type="project" value="UniProtKB-KW"/>
</dbReference>
<dbReference type="GO" id="GO:0046279">
    <property type="term" value="P:3,4-dihydroxybenzoate biosynthetic process"/>
    <property type="evidence" value="ECO:0007669"/>
    <property type="project" value="TreeGrafter"/>
</dbReference>
<dbReference type="InterPro" id="IPR001381">
    <property type="entry name" value="DHquinase_I"/>
</dbReference>
<proteinExistence type="inferred from homology"/>
<dbReference type="GO" id="GO:0008652">
    <property type="term" value="P:amino acid biosynthetic process"/>
    <property type="evidence" value="ECO:0007669"/>
    <property type="project" value="UniProtKB-KW"/>
</dbReference>
<dbReference type="Gene3D" id="3.20.20.70">
    <property type="entry name" value="Aldolase class I"/>
    <property type="match status" value="1"/>
</dbReference>
<dbReference type="PANTHER" id="PTHR43699">
    <property type="entry name" value="3-DEHYDROQUINATE DEHYDRATASE"/>
    <property type="match status" value="1"/>
</dbReference>
<feature type="active site" description="Proton donor/acceptor" evidence="5">
    <location>
        <position position="130"/>
    </location>
</feature>
<comment type="catalytic activity">
    <reaction evidence="1 5">
        <text>3-dehydroquinate = 3-dehydroshikimate + H2O</text>
        <dbReference type="Rhea" id="RHEA:21096"/>
        <dbReference type="ChEBI" id="CHEBI:15377"/>
        <dbReference type="ChEBI" id="CHEBI:16630"/>
        <dbReference type="ChEBI" id="CHEBI:32364"/>
        <dbReference type="EC" id="4.2.1.10"/>
    </reaction>
</comment>
<gene>
    <name evidence="5" type="primary">aroD</name>
    <name evidence="6" type="ORF">SAMN02910343_01323</name>
</gene>
<keyword evidence="3 5" id="KW-0456">Lyase</keyword>
<feature type="active site" description="Schiff-base intermediate with substrate" evidence="5">
    <location>
        <position position="157"/>
    </location>
</feature>
<organism evidence="6 7">
    <name type="scientific">Allisonella histaminiformans</name>
    <dbReference type="NCBI Taxonomy" id="209880"/>
    <lineage>
        <taxon>Bacteria</taxon>
        <taxon>Bacillati</taxon>
        <taxon>Bacillota</taxon>
        <taxon>Negativicutes</taxon>
        <taxon>Veillonellales</taxon>
        <taxon>Veillonellaceae</taxon>
        <taxon>Allisonella</taxon>
    </lineage>
</organism>
<dbReference type="NCBIfam" id="TIGR01093">
    <property type="entry name" value="aroD"/>
    <property type="match status" value="1"/>
</dbReference>
<dbReference type="Pfam" id="PF01487">
    <property type="entry name" value="DHquinase_I"/>
    <property type="match status" value="1"/>
</dbReference>
<evidence type="ECO:0000256" key="4">
    <source>
        <dbReference type="ARBA" id="ARBA00023270"/>
    </source>
</evidence>
<dbReference type="GO" id="GO:0009423">
    <property type="term" value="P:chorismate biosynthetic process"/>
    <property type="evidence" value="ECO:0007669"/>
    <property type="project" value="UniProtKB-UniRule"/>
</dbReference>
<dbReference type="UniPathway" id="UPA00053">
    <property type="reaction ID" value="UER00086"/>
</dbReference>
<name>A0A1G5WEA7_9FIRM</name>
<dbReference type="EMBL" id="FMXA01000018">
    <property type="protein sequence ID" value="SDA56312.1"/>
    <property type="molecule type" value="Genomic_DNA"/>
</dbReference>
<feature type="binding site" evidence="5">
    <location>
        <position position="200"/>
    </location>
    <ligand>
        <name>3-dehydroquinate</name>
        <dbReference type="ChEBI" id="CHEBI:32364"/>
    </ligand>
</feature>
<dbReference type="InterPro" id="IPR050146">
    <property type="entry name" value="Type-I_3-dehydroquinase"/>
</dbReference>
<feature type="binding site" evidence="5">
    <location>
        <begin position="35"/>
        <end position="37"/>
    </location>
    <ligand>
        <name>3-dehydroquinate</name>
        <dbReference type="ChEBI" id="CHEBI:32364"/>
    </ligand>
</feature>
<dbReference type="STRING" id="209880.SAMN02910343_01323"/>
<keyword evidence="7" id="KW-1185">Reference proteome</keyword>
<evidence type="ECO:0000256" key="2">
    <source>
        <dbReference type="ARBA" id="ARBA00023141"/>
    </source>
</evidence>
<comment type="pathway">
    <text evidence="5">Metabolic intermediate biosynthesis; chorismate biosynthesis; chorismate from D-erythrose 4-phosphate and phosphoenolpyruvate: step 3/7.</text>
</comment>
<protein>
    <recommendedName>
        <fullName evidence="5">3-dehydroquinate dehydratase</fullName>
        <shortName evidence="5">3-dehydroquinase</shortName>
        <ecNumber evidence="5">4.2.1.10</ecNumber>
    </recommendedName>
    <alternativeName>
        <fullName evidence="5">Type I DHQase</fullName>
    </alternativeName>
    <alternativeName>
        <fullName evidence="5">Type I dehydroquinase</fullName>
        <shortName evidence="5">DHQ1</shortName>
    </alternativeName>
</protein>
<feature type="binding site" evidence="5">
    <location>
        <position position="69"/>
    </location>
    <ligand>
        <name>3-dehydroquinate</name>
        <dbReference type="ChEBI" id="CHEBI:32364"/>
    </ligand>
</feature>
<keyword evidence="5" id="KW-0028">Amino-acid biosynthesis</keyword>
<dbReference type="PANTHER" id="PTHR43699:SF1">
    <property type="entry name" value="3-DEHYDROQUINATE DEHYDRATASE"/>
    <property type="match status" value="1"/>
</dbReference>
<comment type="function">
    <text evidence="5">Involved in the third step of the chorismate pathway, which leads to the biosynthesis of aromatic amino acids. Catalyzes the cis-dehydration of 3-dehydroquinate (DHQ) and introduces the first double bond of the aromatic ring to yield 3-dehydroshikimate.</text>
</comment>